<dbReference type="AlphaFoldDB" id="A0A2U3ALM2"/>
<proteinExistence type="inferred from homology"/>
<dbReference type="Pfam" id="PF08352">
    <property type="entry name" value="oligo_HPY"/>
    <property type="match status" value="1"/>
</dbReference>
<dbReference type="SUPFAM" id="SSF52540">
    <property type="entry name" value="P-loop containing nucleoside triphosphate hydrolases"/>
    <property type="match status" value="1"/>
</dbReference>
<dbReference type="NCBIfam" id="TIGR01727">
    <property type="entry name" value="oligo_HPY"/>
    <property type="match status" value="1"/>
</dbReference>
<comment type="subcellular location">
    <subcellularLocation>
        <location evidence="1">Cell membrane</location>
        <topology evidence="1">Peripheral membrane protein</topology>
    </subcellularLocation>
</comment>
<keyword evidence="7" id="KW-0472">Membrane</keyword>
<evidence type="ECO:0000256" key="3">
    <source>
        <dbReference type="ARBA" id="ARBA00022448"/>
    </source>
</evidence>
<evidence type="ECO:0000256" key="6">
    <source>
        <dbReference type="ARBA" id="ARBA00022840"/>
    </source>
</evidence>
<evidence type="ECO:0000256" key="1">
    <source>
        <dbReference type="ARBA" id="ARBA00004202"/>
    </source>
</evidence>
<gene>
    <name evidence="9" type="ORF">DEX24_08845</name>
</gene>
<dbReference type="Gene3D" id="3.40.50.300">
    <property type="entry name" value="P-loop containing nucleotide triphosphate hydrolases"/>
    <property type="match status" value="1"/>
</dbReference>
<keyword evidence="10" id="KW-1185">Reference proteome</keyword>
<dbReference type="CDD" id="cd03257">
    <property type="entry name" value="ABC_NikE_OppD_transporters"/>
    <property type="match status" value="1"/>
</dbReference>
<evidence type="ECO:0000256" key="5">
    <source>
        <dbReference type="ARBA" id="ARBA00022741"/>
    </source>
</evidence>
<dbReference type="PROSITE" id="PS50893">
    <property type="entry name" value="ABC_TRANSPORTER_2"/>
    <property type="match status" value="1"/>
</dbReference>
<dbReference type="GO" id="GO:0016887">
    <property type="term" value="F:ATP hydrolysis activity"/>
    <property type="evidence" value="ECO:0007669"/>
    <property type="project" value="InterPro"/>
</dbReference>
<dbReference type="InterPro" id="IPR013563">
    <property type="entry name" value="Oligopep_ABC_C"/>
</dbReference>
<feature type="domain" description="ABC transporter" evidence="8">
    <location>
        <begin position="5"/>
        <end position="256"/>
    </location>
</feature>
<dbReference type="PANTHER" id="PTHR43297:SF2">
    <property type="entry name" value="DIPEPTIDE TRANSPORT ATP-BINDING PROTEIN DPPD"/>
    <property type="match status" value="1"/>
</dbReference>
<comment type="caution">
    <text evidence="9">The sequence shown here is derived from an EMBL/GenBank/DDBJ whole genome shotgun (WGS) entry which is preliminary data.</text>
</comment>
<dbReference type="InterPro" id="IPR027417">
    <property type="entry name" value="P-loop_NTPase"/>
</dbReference>
<protein>
    <submittedName>
        <fullName evidence="9">Peptide ABC transporter ATP-binding protein</fullName>
    </submittedName>
</protein>
<dbReference type="Proteomes" id="UP000245938">
    <property type="component" value="Unassembled WGS sequence"/>
</dbReference>
<dbReference type="RefSeq" id="WP_109306064.1">
    <property type="nucleotide sequence ID" value="NZ_BJUF01000026.1"/>
</dbReference>
<dbReference type="OrthoDB" id="9802264at2"/>
<accession>A0A2U3ALM2</accession>
<evidence type="ECO:0000313" key="9">
    <source>
        <dbReference type="EMBL" id="PWI25435.1"/>
    </source>
</evidence>
<sequence length="324" mass="36296">MNKVLEVQNLQTAIQTEQGIIYPVNNINFEVMKGEILAIVGESGSGKSLTALSIIALNSAAITYSVNSKVIYDYRNLLIESPRYIRTIRGNRIAMIFQDPMFSLNPVKKIGKQIAEVLYIHENLSKAAATKRVLALLEQVGIPNPQERMMAFPHELSGGMRQRIMIAMALACNPDILIADEPTTALDVTIQAQILSLLKKIQKERHLSIIFITHDLGVVAEVADRVLVMYCGKIVEKATVFKLFANPKHPYTEGLLSCIPTVESDPTIQLEAIPGAVPNFHELENNCAFHTRCKYAMEECRLYEPKIRQFDDETEVACWNPIDK</sequence>
<keyword evidence="3" id="KW-0813">Transport</keyword>
<keyword evidence="4" id="KW-1003">Cell membrane</keyword>
<dbReference type="InterPro" id="IPR003593">
    <property type="entry name" value="AAA+_ATPase"/>
</dbReference>
<dbReference type="PROSITE" id="PS00211">
    <property type="entry name" value="ABC_TRANSPORTER_1"/>
    <property type="match status" value="1"/>
</dbReference>
<dbReference type="GO" id="GO:0005886">
    <property type="term" value="C:plasma membrane"/>
    <property type="evidence" value="ECO:0007669"/>
    <property type="project" value="UniProtKB-SubCell"/>
</dbReference>
<reference evidence="9 10" key="1">
    <citation type="submission" date="2018-05" db="EMBL/GenBank/DDBJ databases">
        <title>Kurthia sibirica genome sequence.</title>
        <authorList>
            <person name="Maclea K.S."/>
            <person name="Goen A.E."/>
        </authorList>
    </citation>
    <scope>NUCLEOTIDE SEQUENCE [LARGE SCALE GENOMIC DNA]</scope>
    <source>
        <strain evidence="9 10">ATCC 49154</strain>
    </source>
</reference>
<name>A0A2U3ALM2_9BACL</name>
<evidence type="ECO:0000256" key="2">
    <source>
        <dbReference type="ARBA" id="ARBA00005417"/>
    </source>
</evidence>
<organism evidence="9 10">
    <name type="scientific">Kurthia sibirica</name>
    <dbReference type="NCBI Taxonomy" id="202750"/>
    <lineage>
        <taxon>Bacteria</taxon>
        <taxon>Bacillati</taxon>
        <taxon>Bacillota</taxon>
        <taxon>Bacilli</taxon>
        <taxon>Bacillales</taxon>
        <taxon>Caryophanaceae</taxon>
        <taxon>Kurthia</taxon>
    </lineage>
</organism>
<dbReference type="GO" id="GO:0015833">
    <property type="term" value="P:peptide transport"/>
    <property type="evidence" value="ECO:0007669"/>
    <property type="project" value="InterPro"/>
</dbReference>
<dbReference type="FunFam" id="3.40.50.300:FF:000016">
    <property type="entry name" value="Oligopeptide ABC transporter ATP-binding component"/>
    <property type="match status" value="1"/>
</dbReference>
<dbReference type="SMART" id="SM00382">
    <property type="entry name" value="AAA"/>
    <property type="match status" value="1"/>
</dbReference>
<evidence type="ECO:0000259" key="8">
    <source>
        <dbReference type="PROSITE" id="PS50893"/>
    </source>
</evidence>
<keyword evidence="6 9" id="KW-0067">ATP-binding</keyword>
<dbReference type="GO" id="GO:0005524">
    <property type="term" value="F:ATP binding"/>
    <property type="evidence" value="ECO:0007669"/>
    <property type="project" value="UniProtKB-KW"/>
</dbReference>
<evidence type="ECO:0000313" key="10">
    <source>
        <dbReference type="Proteomes" id="UP000245938"/>
    </source>
</evidence>
<dbReference type="InterPro" id="IPR050388">
    <property type="entry name" value="ABC_Ni/Peptide_Import"/>
</dbReference>
<evidence type="ECO:0000256" key="4">
    <source>
        <dbReference type="ARBA" id="ARBA00022475"/>
    </source>
</evidence>
<dbReference type="EMBL" id="QFVR01000009">
    <property type="protein sequence ID" value="PWI25435.1"/>
    <property type="molecule type" value="Genomic_DNA"/>
</dbReference>
<comment type="similarity">
    <text evidence="2">Belongs to the ABC transporter superfamily.</text>
</comment>
<dbReference type="InterPro" id="IPR003439">
    <property type="entry name" value="ABC_transporter-like_ATP-bd"/>
</dbReference>
<dbReference type="InterPro" id="IPR017871">
    <property type="entry name" value="ABC_transporter-like_CS"/>
</dbReference>
<dbReference type="Pfam" id="PF00005">
    <property type="entry name" value="ABC_tran"/>
    <property type="match status" value="1"/>
</dbReference>
<evidence type="ECO:0000256" key="7">
    <source>
        <dbReference type="ARBA" id="ARBA00023136"/>
    </source>
</evidence>
<keyword evidence="5" id="KW-0547">Nucleotide-binding</keyword>
<dbReference type="PANTHER" id="PTHR43297">
    <property type="entry name" value="OLIGOPEPTIDE TRANSPORT ATP-BINDING PROTEIN APPD"/>
    <property type="match status" value="1"/>
</dbReference>